<gene>
    <name evidence="2" type="ORF">AVDCRST_MAG61-986</name>
</gene>
<feature type="non-terminal residue" evidence="2">
    <location>
        <position position="164"/>
    </location>
</feature>
<feature type="compositionally biased region" description="Basic and acidic residues" evidence="1">
    <location>
        <begin position="66"/>
        <end position="81"/>
    </location>
</feature>
<evidence type="ECO:0000313" key="2">
    <source>
        <dbReference type="EMBL" id="CAA9300768.1"/>
    </source>
</evidence>
<feature type="compositionally biased region" description="Basic and acidic residues" evidence="1">
    <location>
        <begin position="16"/>
        <end position="37"/>
    </location>
</feature>
<accession>A0A6J4KCW0</accession>
<keyword evidence="2" id="KW-0808">Transferase</keyword>
<feature type="region of interest" description="Disordered" evidence="1">
    <location>
        <begin position="1"/>
        <end position="164"/>
    </location>
</feature>
<feature type="compositionally biased region" description="Basic and acidic residues" evidence="1">
    <location>
        <begin position="46"/>
        <end position="58"/>
    </location>
</feature>
<feature type="non-terminal residue" evidence="2">
    <location>
        <position position="1"/>
    </location>
</feature>
<feature type="compositionally biased region" description="Basic and acidic residues" evidence="1">
    <location>
        <begin position="121"/>
        <end position="148"/>
    </location>
</feature>
<name>A0A6J4KCW0_9ACTN</name>
<organism evidence="2">
    <name type="scientific">uncultured Friedmanniella sp</name>
    <dbReference type="NCBI Taxonomy" id="335381"/>
    <lineage>
        <taxon>Bacteria</taxon>
        <taxon>Bacillati</taxon>
        <taxon>Actinomycetota</taxon>
        <taxon>Actinomycetes</taxon>
        <taxon>Propionibacteriales</taxon>
        <taxon>Nocardioidaceae</taxon>
        <taxon>Friedmanniella</taxon>
        <taxon>environmental samples</taxon>
    </lineage>
</organism>
<dbReference type="GO" id="GO:0050462">
    <property type="term" value="F:N-acetylneuraminate synthase activity"/>
    <property type="evidence" value="ECO:0007669"/>
    <property type="project" value="UniProtKB-EC"/>
</dbReference>
<feature type="compositionally biased region" description="Gly residues" evidence="1">
    <location>
        <begin position="104"/>
        <end position="113"/>
    </location>
</feature>
<reference evidence="2" key="1">
    <citation type="submission" date="2020-02" db="EMBL/GenBank/DDBJ databases">
        <authorList>
            <person name="Meier V. D."/>
        </authorList>
    </citation>
    <scope>NUCLEOTIDE SEQUENCE</scope>
    <source>
        <strain evidence="2">AVDCRST_MAG61</strain>
    </source>
</reference>
<dbReference type="EMBL" id="CADCTT010000149">
    <property type="protein sequence ID" value="CAA9300768.1"/>
    <property type="molecule type" value="Genomic_DNA"/>
</dbReference>
<dbReference type="AlphaFoldDB" id="A0A6J4KCW0"/>
<proteinExistence type="predicted"/>
<dbReference type="EC" id="2.5.1.56" evidence="2"/>
<protein>
    <submittedName>
        <fullName evidence="2">Spore_coat_synthesis_protein_SpsE</fullName>
        <ecNumber evidence="2">2.5.1.56</ecNumber>
    </submittedName>
</protein>
<evidence type="ECO:0000256" key="1">
    <source>
        <dbReference type="SAM" id="MobiDB-lite"/>
    </source>
</evidence>
<sequence>APSPASHRPHRHPVHRHVDPEADPARRGGAGQREHRALPRHQHLSRPADRAEPADDPHPAVGVPQRADRLLGPRDRAADHPRRGRAGGGVRGAAHHPRPRHVGLGPGRLGGAPGPAAAGPRRPDHLRVAGRRGQEDLRRRAERHEKASPRPGHPGAAARQRGQL</sequence>